<keyword evidence="4" id="KW-1185">Reference proteome</keyword>
<sequence length="124" mass="13389">MLVAAARDGVREVELSGNLDFSTVERARRELLDLIPGTPVLALNAAGLSFCDAAGLRLLLQLHDQAKACGCRIVVCAASPAVDWLLRLTDLAMIFDYPPAAPSVCDDLPRTQETHRTPTWTSDS</sequence>
<dbReference type="Gene3D" id="3.30.750.24">
    <property type="entry name" value="STAS domain"/>
    <property type="match status" value="1"/>
</dbReference>
<dbReference type="PROSITE" id="PS50801">
    <property type="entry name" value="STAS"/>
    <property type="match status" value="1"/>
</dbReference>
<evidence type="ECO:0000256" key="1">
    <source>
        <dbReference type="SAM" id="MobiDB-lite"/>
    </source>
</evidence>
<accession>A0ABT6WZM7</accession>
<organism evidence="3 4">
    <name type="scientific">Actinoplanes sandaracinus</name>
    <dbReference type="NCBI Taxonomy" id="3045177"/>
    <lineage>
        <taxon>Bacteria</taxon>
        <taxon>Bacillati</taxon>
        <taxon>Actinomycetota</taxon>
        <taxon>Actinomycetes</taxon>
        <taxon>Micromonosporales</taxon>
        <taxon>Micromonosporaceae</taxon>
        <taxon>Actinoplanes</taxon>
    </lineage>
</organism>
<protein>
    <submittedName>
        <fullName evidence="3">STAS domain-containing protein</fullName>
    </submittedName>
</protein>
<dbReference type="InterPro" id="IPR036513">
    <property type="entry name" value="STAS_dom_sf"/>
</dbReference>
<dbReference type="InterPro" id="IPR002645">
    <property type="entry name" value="STAS_dom"/>
</dbReference>
<dbReference type="SUPFAM" id="SSF52091">
    <property type="entry name" value="SpoIIaa-like"/>
    <property type="match status" value="1"/>
</dbReference>
<dbReference type="EMBL" id="JASCTH010000042">
    <property type="protein sequence ID" value="MDI6105208.1"/>
    <property type="molecule type" value="Genomic_DNA"/>
</dbReference>
<feature type="domain" description="STAS" evidence="2">
    <location>
        <begin position="1"/>
        <end position="111"/>
    </location>
</feature>
<dbReference type="CDD" id="cd07043">
    <property type="entry name" value="STAS_anti-anti-sigma_factors"/>
    <property type="match status" value="1"/>
</dbReference>
<proteinExistence type="predicted"/>
<dbReference type="PANTHER" id="PTHR33495:SF2">
    <property type="entry name" value="ANTI-SIGMA FACTOR ANTAGONIST TM_1081-RELATED"/>
    <property type="match status" value="1"/>
</dbReference>
<dbReference type="Pfam" id="PF13466">
    <property type="entry name" value="STAS_2"/>
    <property type="match status" value="1"/>
</dbReference>
<gene>
    <name evidence="3" type="ORF">QLQ12_42150</name>
</gene>
<dbReference type="PANTHER" id="PTHR33495">
    <property type="entry name" value="ANTI-SIGMA FACTOR ANTAGONIST TM_1081-RELATED-RELATED"/>
    <property type="match status" value="1"/>
</dbReference>
<evidence type="ECO:0000313" key="3">
    <source>
        <dbReference type="EMBL" id="MDI6105208.1"/>
    </source>
</evidence>
<dbReference type="InterPro" id="IPR058548">
    <property type="entry name" value="MlaB-like_STAS"/>
</dbReference>
<dbReference type="RefSeq" id="WP_282766676.1">
    <property type="nucleotide sequence ID" value="NZ_JASCTH010000042.1"/>
</dbReference>
<dbReference type="Proteomes" id="UP001241758">
    <property type="component" value="Unassembled WGS sequence"/>
</dbReference>
<feature type="compositionally biased region" description="Basic and acidic residues" evidence="1">
    <location>
        <begin position="107"/>
        <end position="116"/>
    </location>
</feature>
<feature type="region of interest" description="Disordered" evidence="1">
    <location>
        <begin position="101"/>
        <end position="124"/>
    </location>
</feature>
<evidence type="ECO:0000313" key="4">
    <source>
        <dbReference type="Proteomes" id="UP001241758"/>
    </source>
</evidence>
<name>A0ABT6WZM7_9ACTN</name>
<evidence type="ECO:0000259" key="2">
    <source>
        <dbReference type="PROSITE" id="PS50801"/>
    </source>
</evidence>
<reference evidence="3 4" key="1">
    <citation type="submission" date="2023-05" db="EMBL/GenBank/DDBJ databases">
        <title>Actinoplanes sp. NEAU-A12 genome sequencing.</title>
        <authorList>
            <person name="Wang Z.-S."/>
        </authorList>
    </citation>
    <scope>NUCLEOTIDE SEQUENCE [LARGE SCALE GENOMIC DNA]</scope>
    <source>
        <strain evidence="3 4">NEAU-A12</strain>
    </source>
</reference>
<comment type="caution">
    <text evidence="3">The sequence shown here is derived from an EMBL/GenBank/DDBJ whole genome shotgun (WGS) entry which is preliminary data.</text>
</comment>